<protein>
    <recommendedName>
        <fullName evidence="4">Secreted protein</fullName>
    </recommendedName>
</protein>
<evidence type="ECO:0000313" key="2">
    <source>
        <dbReference type="EMBL" id="KZM72219.1"/>
    </source>
</evidence>
<dbReference type="RefSeq" id="WP_067592606.1">
    <property type="nucleotide sequence ID" value="NZ_JABMCZ010000001.1"/>
</dbReference>
<name>A0A164LBD3_9NOCA</name>
<sequence>MKRIPAIVGTVLAATAIASTTAGCGSDHTTPAAATTTATTTAPAEYTWNTFRTAYDHFLTADCKAKQGDEFASCANWQAQQVNTMLADVKQLPANKTRTDAEQAMTNFLGIHTSMTNTGCLVIGGMDSIGACSISRLGSDAAANGLQTFIRMGAA</sequence>
<comment type="caution">
    <text evidence="2">The sequence shown here is derived from an EMBL/GenBank/DDBJ whole genome shotgun (WGS) entry which is preliminary data.</text>
</comment>
<dbReference type="PROSITE" id="PS51257">
    <property type="entry name" value="PROKAR_LIPOPROTEIN"/>
    <property type="match status" value="1"/>
</dbReference>
<keyword evidence="1" id="KW-0732">Signal</keyword>
<organism evidence="2 3">
    <name type="scientific">Nocardia terpenica</name>
    <dbReference type="NCBI Taxonomy" id="455432"/>
    <lineage>
        <taxon>Bacteria</taxon>
        <taxon>Bacillati</taxon>
        <taxon>Actinomycetota</taxon>
        <taxon>Actinomycetes</taxon>
        <taxon>Mycobacteriales</taxon>
        <taxon>Nocardiaceae</taxon>
        <taxon>Nocardia</taxon>
    </lineage>
</organism>
<evidence type="ECO:0000313" key="3">
    <source>
        <dbReference type="Proteomes" id="UP000076512"/>
    </source>
</evidence>
<keyword evidence="3" id="KW-1185">Reference proteome</keyword>
<dbReference type="AlphaFoldDB" id="A0A164LBD3"/>
<gene>
    <name evidence="2" type="ORF">AWN90_36700</name>
</gene>
<evidence type="ECO:0008006" key="4">
    <source>
        <dbReference type="Google" id="ProtNLM"/>
    </source>
</evidence>
<accession>A0A164LBD3</accession>
<feature type="signal peptide" evidence="1">
    <location>
        <begin position="1"/>
        <end position="24"/>
    </location>
</feature>
<evidence type="ECO:0000256" key="1">
    <source>
        <dbReference type="SAM" id="SignalP"/>
    </source>
</evidence>
<dbReference type="EMBL" id="LWGR01000009">
    <property type="protein sequence ID" value="KZM72219.1"/>
    <property type="molecule type" value="Genomic_DNA"/>
</dbReference>
<reference evidence="2 3" key="1">
    <citation type="submission" date="2016-04" db="EMBL/GenBank/DDBJ databases">
        <authorList>
            <person name="Evans L.H."/>
            <person name="Alamgir A."/>
            <person name="Owens N."/>
            <person name="Weber N.D."/>
            <person name="Virtaneva K."/>
            <person name="Barbian K."/>
            <person name="Babar A."/>
            <person name="Rosenke K."/>
        </authorList>
    </citation>
    <scope>NUCLEOTIDE SEQUENCE [LARGE SCALE GENOMIC DNA]</scope>
    <source>
        <strain evidence="2 3">IFM 0406</strain>
    </source>
</reference>
<proteinExistence type="predicted"/>
<feature type="chain" id="PRO_5039236392" description="Secreted protein" evidence="1">
    <location>
        <begin position="25"/>
        <end position="155"/>
    </location>
</feature>
<dbReference type="Proteomes" id="UP000076512">
    <property type="component" value="Unassembled WGS sequence"/>
</dbReference>